<dbReference type="Pfam" id="PF00186">
    <property type="entry name" value="DHFR_1"/>
    <property type="match status" value="1"/>
</dbReference>
<evidence type="ECO:0000256" key="4">
    <source>
        <dbReference type="ARBA" id="ARBA00022563"/>
    </source>
</evidence>
<dbReference type="PROSITE" id="PS51330">
    <property type="entry name" value="DHFR_2"/>
    <property type="match status" value="1"/>
</dbReference>
<dbReference type="Proteomes" id="UP001244640">
    <property type="component" value="Unassembled WGS sequence"/>
</dbReference>
<evidence type="ECO:0000259" key="9">
    <source>
        <dbReference type="PROSITE" id="PS51330"/>
    </source>
</evidence>
<comment type="catalytic activity">
    <reaction evidence="8">
        <text>(6S)-5,6,7,8-tetrahydrofolate + NADP(+) = 7,8-dihydrofolate + NADPH + H(+)</text>
        <dbReference type="Rhea" id="RHEA:15009"/>
        <dbReference type="ChEBI" id="CHEBI:15378"/>
        <dbReference type="ChEBI" id="CHEBI:57451"/>
        <dbReference type="ChEBI" id="CHEBI:57453"/>
        <dbReference type="ChEBI" id="CHEBI:57783"/>
        <dbReference type="ChEBI" id="CHEBI:58349"/>
        <dbReference type="EC" id="1.5.1.3"/>
    </reaction>
</comment>
<evidence type="ECO:0000256" key="2">
    <source>
        <dbReference type="ARBA" id="ARBA00009539"/>
    </source>
</evidence>
<comment type="caution">
    <text evidence="10">The sequence shown here is derived from an EMBL/GenBank/DDBJ whole genome shotgun (WGS) entry which is preliminary data.</text>
</comment>
<keyword evidence="6 8" id="KW-0560">Oxidoreductase</keyword>
<comment type="similarity">
    <text evidence="2 8">Belongs to the dihydrofolate reductase family.</text>
</comment>
<keyword evidence="5 8" id="KW-0521">NADP</keyword>
<dbReference type="EMBL" id="JAUTBA010000001">
    <property type="protein sequence ID" value="MDQ1152043.1"/>
    <property type="molecule type" value="Genomic_DNA"/>
</dbReference>
<dbReference type="GO" id="GO:0004146">
    <property type="term" value="F:dihydrofolate reductase activity"/>
    <property type="evidence" value="ECO:0007669"/>
    <property type="project" value="UniProtKB-EC"/>
</dbReference>
<protein>
    <recommendedName>
        <fullName evidence="3 8">Dihydrofolate reductase</fullName>
        <ecNumber evidence="3 8">1.5.1.3</ecNumber>
    </recommendedName>
</protein>
<sequence length="184" mass="20994">MTATNFATFFYRTNNHIISTMSNPTITLIVAASENNSIGINNKMPWHLPNDFKYFKKNTIEHSVLMGRKTFESIGKALPERRNIVITRNADFQGEDIDVANSIQEALLYCRDEREIFIIGGANIYQQALPLASKVLLTRVHTTIKGDAFFPTLPSEEWELVSSDSHQADEKHAFAYTFEVYTRK</sequence>
<evidence type="ECO:0000256" key="5">
    <source>
        <dbReference type="ARBA" id="ARBA00022857"/>
    </source>
</evidence>
<reference evidence="10 11" key="1">
    <citation type="submission" date="2023-07" db="EMBL/GenBank/DDBJ databases">
        <title>Functional and genomic diversity of the sorghum phyllosphere microbiome.</title>
        <authorList>
            <person name="Shade A."/>
        </authorList>
    </citation>
    <scope>NUCLEOTIDE SEQUENCE [LARGE SCALE GENOMIC DNA]</scope>
    <source>
        <strain evidence="10 11">SORGH_AS_0892</strain>
    </source>
</reference>
<comment type="pathway">
    <text evidence="1 8">Cofactor biosynthesis; tetrahydrofolate biosynthesis; 5,6,7,8-tetrahydrofolate from 7,8-dihydrofolate: step 1/1.</text>
</comment>
<feature type="domain" description="DHFR" evidence="9">
    <location>
        <begin position="25"/>
        <end position="183"/>
    </location>
</feature>
<dbReference type="PANTHER" id="PTHR48069:SF3">
    <property type="entry name" value="DIHYDROFOLATE REDUCTASE"/>
    <property type="match status" value="1"/>
</dbReference>
<name>A0ABU0UB24_9SPHI</name>
<evidence type="ECO:0000256" key="6">
    <source>
        <dbReference type="ARBA" id="ARBA00023002"/>
    </source>
</evidence>
<evidence type="ECO:0000313" key="10">
    <source>
        <dbReference type="EMBL" id="MDQ1152043.1"/>
    </source>
</evidence>
<dbReference type="InterPro" id="IPR024072">
    <property type="entry name" value="DHFR-like_dom_sf"/>
</dbReference>
<evidence type="ECO:0000313" key="11">
    <source>
        <dbReference type="Proteomes" id="UP001244640"/>
    </source>
</evidence>
<evidence type="ECO:0000256" key="1">
    <source>
        <dbReference type="ARBA" id="ARBA00004903"/>
    </source>
</evidence>
<dbReference type="PRINTS" id="PR00070">
    <property type="entry name" value="DHFR"/>
</dbReference>
<accession>A0ABU0UB24</accession>
<dbReference type="SUPFAM" id="SSF53597">
    <property type="entry name" value="Dihydrofolate reductase-like"/>
    <property type="match status" value="1"/>
</dbReference>
<keyword evidence="11" id="KW-1185">Reference proteome</keyword>
<evidence type="ECO:0000256" key="7">
    <source>
        <dbReference type="ARBA" id="ARBA00025067"/>
    </source>
</evidence>
<keyword evidence="4 8" id="KW-0554">One-carbon metabolism</keyword>
<proteinExistence type="inferred from homology"/>
<organism evidence="10 11">
    <name type="scientific">Sphingobacterium zeae</name>
    <dbReference type="NCBI Taxonomy" id="1776859"/>
    <lineage>
        <taxon>Bacteria</taxon>
        <taxon>Pseudomonadati</taxon>
        <taxon>Bacteroidota</taxon>
        <taxon>Sphingobacteriia</taxon>
        <taxon>Sphingobacteriales</taxon>
        <taxon>Sphingobacteriaceae</taxon>
        <taxon>Sphingobacterium</taxon>
    </lineage>
</organism>
<dbReference type="PANTHER" id="PTHR48069">
    <property type="entry name" value="DIHYDROFOLATE REDUCTASE"/>
    <property type="match status" value="1"/>
</dbReference>
<comment type="function">
    <text evidence="7 8">Key enzyme in folate metabolism. Catalyzes an essential reaction for de novo glycine and purine synthesis, and for DNA precursor synthesis.</text>
</comment>
<dbReference type="Gene3D" id="3.40.430.10">
    <property type="entry name" value="Dihydrofolate Reductase, subunit A"/>
    <property type="match status" value="1"/>
</dbReference>
<dbReference type="InterPro" id="IPR012259">
    <property type="entry name" value="DHFR"/>
</dbReference>
<dbReference type="CDD" id="cd00209">
    <property type="entry name" value="DHFR"/>
    <property type="match status" value="1"/>
</dbReference>
<dbReference type="InterPro" id="IPR001796">
    <property type="entry name" value="DHFR_dom"/>
</dbReference>
<dbReference type="EC" id="1.5.1.3" evidence="3 8"/>
<gene>
    <name evidence="10" type="ORF">QE382_004027</name>
</gene>
<dbReference type="PIRSF" id="PIRSF000194">
    <property type="entry name" value="DHFR"/>
    <property type="match status" value="1"/>
</dbReference>
<evidence type="ECO:0000256" key="8">
    <source>
        <dbReference type="PIRNR" id="PIRNR000194"/>
    </source>
</evidence>
<evidence type="ECO:0000256" key="3">
    <source>
        <dbReference type="ARBA" id="ARBA00012856"/>
    </source>
</evidence>